<proteinExistence type="predicted"/>
<gene>
    <name evidence="1" type="ORF">EB796_000712</name>
</gene>
<dbReference type="AlphaFoldDB" id="A0A7J7KSB7"/>
<evidence type="ECO:0000313" key="2">
    <source>
        <dbReference type="Proteomes" id="UP000593567"/>
    </source>
</evidence>
<dbReference type="EMBL" id="VXIV02000090">
    <property type="protein sequence ID" value="KAF6040995.1"/>
    <property type="molecule type" value="Genomic_DNA"/>
</dbReference>
<evidence type="ECO:0000313" key="1">
    <source>
        <dbReference type="EMBL" id="KAF6040995.1"/>
    </source>
</evidence>
<comment type="caution">
    <text evidence="1">The sequence shown here is derived from an EMBL/GenBank/DDBJ whole genome shotgun (WGS) entry which is preliminary data.</text>
</comment>
<sequence>MLSLQSSLVTLNAINLQYQREIPCQNESSPPVSCYVDVVRDLKDKTCIIACLNGKLVLLSVEELENMCMKLTVVLRSGPV</sequence>
<name>A0A7J7KSB7_BUGNE</name>
<reference evidence="1" key="1">
    <citation type="submission" date="2020-06" db="EMBL/GenBank/DDBJ databases">
        <title>Draft genome of Bugula neritina, a colonial animal packing powerful symbionts and potential medicines.</title>
        <authorList>
            <person name="Rayko M."/>
        </authorList>
    </citation>
    <scope>NUCLEOTIDE SEQUENCE [LARGE SCALE GENOMIC DNA]</scope>
    <source>
        <strain evidence="1">Kwan_BN1</strain>
    </source>
</reference>
<keyword evidence="2" id="KW-1185">Reference proteome</keyword>
<dbReference type="Proteomes" id="UP000593567">
    <property type="component" value="Unassembled WGS sequence"/>
</dbReference>
<protein>
    <submittedName>
        <fullName evidence="1">Uncharacterized protein</fullName>
    </submittedName>
</protein>
<organism evidence="1 2">
    <name type="scientific">Bugula neritina</name>
    <name type="common">Brown bryozoan</name>
    <name type="synonym">Sertularia neritina</name>
    <dbReference type="NCBI Taxonomy" id="10212"/>
    <lineage>
        <taxon>Eukaryota</taxon>
        <taxon>Metazoa</taxon>
        <taxon>Spiralia</taxon>
        <taxon>Lophotrochozoa</taxon>
        <taxon>Bryozoa</taxon>
        <taxon>Gymnolaemata</taxon>
        <taxon>Cheilostomatida</taxon>
        <taxon>Flustrina</taxon>
        <taxon>Buguloidea</taxon>
        <taxon>Bugulidae</taxon>
        <taxon>Bugula</taxon>
    </lineage>
</organism>
<accession>A0A7J7KSB7</accession>